<name>S0DG03_9ZZZZ</name>
<reference evidence="2" key="2">
    <citation type="journal article" date="2013" name="Biotechnol. Biofuels">
        <title>Mining for hemicellulases in the fungus-growing termite Pseudacanthotermes militaris using functional metagenomics.</title>
        <authorList>
            <person name="Bastien G."/>
            <person name="Arnal G."/>
            <person name="Bozonnet S."/>
            <person name="Laguerre S."/>
            <person name="Ferreira F."/>
            <person name="Faure R."/>
            <person name="Henrissat B."/>
            <person name="Lefevre F."/>
            <person name="Robe P."/>
            <person name="Bouchez O."/>
            <person name="Noirot C."/>
            <person name="Dumon C."/>
            <person name="O'Donohue M."/>
        </authorList>
    </citation>
    <scope>NUCLEOTIDE SEQUENCE</scope>
</reference>
<organism evidence="2">
    <name type="scientific">termite gut metagenome</name>
    <dbReference type="NCBI Taxonomy" id="433724"/>
    <lineage>
        <taxon>unclassified sequences</taxon>
        <taxon>metagenomes</taxon>
        <taxon>organismal metagenomes</taxon>
    </lineage>
</organism>
<accession>S0DG03</accession>
<dbReference type="Pfam" id="PF05016">
    <property type="entry name" value="ParE_toxin"/>
    <property type="match status" value="1"/>
</dbReference>
<dbReference type="Gene3D" id="3.30.2310.20">
    <property type="entry name" value="RelE-like"/>
    <property type="match status" value="1"/>
</dbReference>
<dbReference type="AlphaFoldDB" id="S0DG03"/>
<dbReference type="InterPro" id="IPR035093">
    <property type="entry name" value="RelE/ParE_toxin_dom_sf"/>
</dbReference>
<gene>
    <name evidence="2" type="ORF">BN138_24</name>
</gene>
<evidence type="ECO:0000256" key="1">
    <source>
        <dbReference type="ARBA" id="ARBA00022649"/>
    </source>
</evidence>
<evidence type="ECO:0000313" key="2">
    <source>
        <dbReference type="EMBL" id="CCO20836.1"/>
    </source>
</evidence>
<dbReference type="InterPro" id="IPR007712">
    <property type="entry name" value="RelE/ParE_toxin"/>
</dbReference>
<protein>
    <submittedName>
        <fullName evidence="2">Putative plasmid stabilisation protein</fullName>
    </submittedName>
</protein>
<sequence>MTWNVNYTDDALQDLQDIYDYIALTLLEPAVAEKQSDRIMDAVDSLDDIPHRYRLYDKEPWHSKGLRILPVDHYLIFYLPDEAKNTVSIIRIMYGGRDIVHQLNQTDEQV</sequence>
<dbReference type="EMBL" id="HF548270">
    <property type="protein sequence ID" value="CCO20836.1"/>
    <property type="molecule type" value="Genomic_DNA"/>
</dbReference>
<keyword evidence="1" id="KW-1277">Toxin-antitoxin system</keyword>
<dbReference type="SUPFAM" id="SSF143011">
    <property type="entry name" value="RelE-like"/>
    <property type="match status" value="1"/>
</dbReference>
<proteinExistence type="predicted"/>
<reference evidence="2" key="1">
    <citation type="submission" date="2012-10" db="EMBL/GenBank/DDBJ databases">
        <authorList>
            <person name="Sandrine L."/>
        </authorList>
    </citation>
    <scope>NUCLEOTIDE SEQUENCE</scope>
</reference>